<organism evidence="2 3">
    <name type="scientific">Sphingomonas pokkalii</name>
    <dbReference type="NCBI Taxonomy" id="2175090"/>
    <lineage>
        <taxon>Bacteria</taxon>
        <taxon>Pseudomonadati</taxon>
        <taxon>Pseudomonadota</taxon>
        <taxon>Alphaproteobacteria</taxon>
        <taxon>Sphingomonadales</taxon>
        <taxon>Sphingomonadaceae</taxon>
        <taxon>Sphingomonas</taxon>
    </lineage>
</organism>
<dbReference type="EMBL" id="QENQ01000001">
    <property type="protein sequence ID" value="PVX30081.1"/>
    <property type="molecule type" value="Genomic_DNA"/>
</dbReference>
<protein>
    <recommendedName>
        <fullName evidence="1">IraD/Gp25-like domain-containing protein</fullName>
    </recommendedName>
</protein>
<dbReference type="RefSeq" id="WP_116469498.1">
    <property type="nucleotide sequence ID" value="NZ_QENQ01000001.1"/>
</dbReference>
<keyword evidence="3" id="KW-1185">Reference proteome</keyword>
<evidence type="ECO:0000259" key="1">
    <source>
        <dbReference type="Pfam" id="PF04965"/>
    </source>
</evidence>
<dbReference type="Gene3D" id="3.10.450.40">
    <property type="match status" value="1"/>
</dbReference>
<dbReference type="OrthoDB" id="9802846at2"/>
<dbReference type="AlphaFoldDB" id="A0A2U0SFJ6"/>
<evidence type="ECO:0000313" key="3">
    <source>
        <dbReference type="Proteomes" id="UP000245890"/>
    </source>
</evidence>
<reference evidence="2 3" key="1">
    <citation type="submission" date="2018-05" db="EMBL/GenBank/DDBJ databases">
        <title>Description of Sphingomonas pokkalii sp nov, isolated from the rhizosphere of saline tolerant pokkali rice and its draft genome analysis.</title>
        <authorList>
            <person name="Menon R."/>
            <person name="Kumari S."/>
            <person name="Rameshkumar N."/>
        </authorList>
    </citation>
    <scope>NUCLEOTIDE SEQUENCE [LARGE SCALE GENOMIC DNA]</scope>
    <source>
        <strain evidence="2 3">L3B27</strain>
    </source>
</reference>
<dbReference type="InterPro" id="IPR007048">
    <property type="entry name" value="IraD/Gp25-like"/>
</dbReference>
<evidence type="ECO:0000313" key="2">
    <source>
        <dbReference type="EMBL" id="PVX30081.1"/>
    </source>
</evidence>
<proteinExistence type="predicted"/>
<accession>A0A2U0SFJ6</accession>
<dbReference type="SUPFAM" id="SSF160719">
    <property type="entry name" value="gpW/gp25-like"/>
    <property type="match status" value="1"/>
</dbReference>
<name>A0A2U0SFJ6_9SPHN</name>
<sequence>MSRQPILRGPNHPNAAALLASEVYPSFLGRGWTFPPSFDRTTASVVMASADQDIRESLWIILSTNLGERIMLATFGSGLWSQVFTALTPTTANEIAHMVSNAIIQWEPRVQVEDVSVDAGAKAGWVDISILYFVRQTNTRSNLVYPFYLQEPALPAPIG</sequence>
<feature type="domain" description="IraD/Gp25-like" evidence="1">
    <location>
        <begin position="49"/>
        <end position="138"/>
    </location>
</feature>
<comment type="caution">
    <text evidence="2">The sequence shown here is derived from an EMBL/GenBank/DDBJ whole genome shotgun (WGS) entry which is preliminary data.</text>
</comment>
<dbReference type="Pfam" id="PF04965">
    <property type="entry name" value="GPW_gp25"/>
    <property type="match status" value="1"/>
</dbReference>
<gene>
    <name evidence="2" type="ORF">DD559_12690</name>
</gene>
<dbReference type="Proteomes" id="UP000245890">
    <property type="component" value="Unassembled WGS sequence"/>
</dbReference>